<dbReference type="AlphaFoldDB" id="A0A9W8I6U9"/>
<name>A0A9W8I6U9_9FUNG</name>
<keyword evidence="1" id="KW-0805">Transcription regulation</keyword>
<proteinExistence type="predicted"/>
<accession>A0A9W8I6U9</accession>
<evidence type="ECO:0000259" key="6">
    <source>
        <dbReference type="PROSITE" id="PS51011"/>
    </source>
</evidence>
<dbReference type="OrthoDB" id="1938591at2759"/>
<feature type="domain" description="ARID" evidence="6">
    <location>
        <begin position="148"/>
        <end position="241"/>
    </location>
</feature>
<dbReference type="SUPFAM" id="SSF46774">
    <property type="entry name" value="ARID-like"/>
    <property type="match status" value="1"/>
</dbReference>
<gene>
    <name evidence="7" type="ORF">IWW36_003145</name>
</gene>
<feature type="region of interest" description="Disordered" evidence="5">
    <location>
        <begin position="1"/>
        <end position="74"/>
    </location>
</feature>
<keyword evidence="3" id="KW-0804">Transcription</keyword>
<feature type="compositionally biased region" description="Polar residues" evidence="5">
    <location>
        <begin position="43"/>
        <end position="52"/>
    </location>
</feature>
<feature type="region of interest" description="Disordered" evidence="5">
    <location>
        <begin position="264"/>
        <end position="335"/>
    </location>
</feature>
<dbReference type="SMART" id="SM01014">
    <property type="entry name" value="ARID"/>
    <property type="match status" value="1"/>
</dbReference>
<keyword evidence="4" id="KW-0539">Nucleus</keyword>
<evidence type="ECO:0000313" key="8">
    <source>
        <dbReference type="Proteomes" id="UP001139887"/>
    </source>
</evidence>
<evidence type="ECO:0000256" key="2">
    <source>
        <dbReference type="ARBA" id="ARBA00023125"/>
    </source>
</evidence>
<organism evidence="7 8">
    <name type="scientific">Coemansia brasiliensis</name>
    <dbReference type="NCBI Taxonomy" id="2650707"/>
    <lineage>
        <taxon>Eukaryota</taxon>
        <taxon>Fungi</taxon>
        <taxon>Fungi incertae sedis</taxon>
        <taxon>Zoopagomycota</taxon>
        <taxon>Kickxellomycotina</taxon>
        <taxon>Kickxellomycetes</taxon>
        <taxon>Kickxellales</taxon>
        <taxon>Kickxellaceae</taxon>
        <taxon>Coemansia</taxon>
    </lineage>
</organism>
<dbReference type="Pfam" id="PF01388">
    <property type="entry name" value="ARID"/>
    <property type="match status" value="1"/>
</dbReference>
<dbReference type="EMBL" id="JANBUW010000142">
    <property type="protein sequence ID" value="KAJ2848683.1"/>
    <property type="molecule type" value="Genomic_DNA"/>
</dbReference>
<dbReference type="CDD" id="cd16100">
    <property type="entry name" value="ARID"/>
    <property type="match status" value="1"/>
</dbReference>
<feature type="compositionally biased region" description="Polar residues" evidence="5">
    <location>
        <begin position="300"/>
        <end position="310"/>
    </location>
</feature>
<dbReference type="SMART" id="SM00501">
    <property type="entry name" value="BRIGHT"/>
    <property type="match status" value="1"/>
</dbReference>
<dbReference type="PANTHER" id="PTHR15348">
    <property type="entry name" value="AT-RICH INTERACTIVE DOMAIN-CONTAINING PROTEIN ARID DOMAIN- CONTAINING PROTEIN DEAD RINGER PROTEIN B-CELL REGULATOR OF IGH TRANSCRIPTION BRIGHT"/>
    <property type="match status" value="1"/>
</dbReference>
<evidence type="ECO:0000256" key="1">
    <source>
        <dbReference type="ARBA" id="ARBA00023015"/>
    </source>
</evidence>
<dbReference type="PROSITE" id="PS51011">
    <property type="entry name" value="ARID"/>
    <property type="match status" value="1"/>
</dbReference>
<feature type="compositionally biased region" description="Polar residues" evidence="5">
    <location>
        <begin position="1"/>
        <end position="30"/>
    </location>
</feature>
<dbReference type="Proteomes" id="UP001139887">
    <property type="component" value="Unassembled WGS sequence"/>
</dbReference>
<dbReference type="GO" id="GO:0005634">
    <property type="term" value="C:nucleus"/>
    <property type="evidence" value="ECO:0007669"/>
    <property type="project" value="TreeGrafter"/>
</dbReference>
<sequence length="971" mass="105038">QARMQSMGSSTPQRQGSESLPVSQPHQNKSVAREQSESRSPAPGQTQSSGANNGALFSPTALHSSQVSPHPLGSPLGSAYLPRVISGTNSIQRKASAASMPVDDMRTTPTPSEISISRGGTANDHVYTPEEIAAAHKRSEEFLKKLPEFTTETFVSFLQNFLKENNIQGNFSKPPVFGDQTIDLYRFFCEVIRQGGLEQVHTRRIWRQVAKDSGLPDIPTLPPLLSRWYKVWLQPLEQLMVFPPGHPTHTGINANFSLKKRRKLDTFGSPNSTPGPGERPYSAHSESSKRAKTQGPLVNGASSVTGSPAQATPPYVQSLQSPIQPSRPPPLPLGSSALSTSALYSVNGLGSVGSPMAPSLPTNGATSTPTRINGPGTALSSAHMSPAPTPPTTAPVSAASLSSSHDPAVSLVTIATSTAPVPQLRFFPLERSLDTVGGVDLQSCVMFRPQLRLPSVSDYGTLDIRALTLSIDSGITMEVTNALNTLVTATACPEVVLPLGHCEELVETLFGVLENIWLPESCNQTKQQPGYMPTYSEETSKFGAICVNDPSDGGIIGDDMQDTTAVRGMLQGGDALWSFTSDRTLSVMYILQNLSFLPVNQQYLARSHDFSRVLQAVVAKCEMAVQGFDQTDNAETKSLASLTVLRALELRKSLIVILSNIADKIDLCSADAAYMRVLLRLIGYFTDEKQASDITSEWLSESIGGDSDPALSVTHAKALDGRAYFLHALEVAGRLTASDRNREALSSTVDLDALWPLMRACSTLLTGNQAAVSANRSAIHLHASEQRLMWVQLALLVISNVVSAVTPQPLLISRRYTALRISSTGSIAQQADSASGSTMRREMLRRSMPFLPTVYTTAAIPDSLRKFRKQIVDDIELVRALFELMLLWWVHIGHVCSVRGASAGIDSPLNDLAERAVYVLQRLHPEHEALFASRWSEWVVERVALGSFASVLVEVLYELAGLIPVQTMNSN</sequence>
<feature type="region of interest" description="Disordered" evidence="5">
    <location>
        <begin position="355"/>
        <end position="401"/>
    </location>
</feature>
<dbReference type="InterPro" id="IPR001606">
    <property type="entry name" value="ARID_dom"/>
</dbReference>
<protein>
    <recommendedName>
        <fullName evidence="6">ARID domain-containing protein</fullName>
    </recommendedName>
</protein>
<keyword evidence="8" id="KW-1185">Reference proteome</keyword>
<dbReference type="GO" id="GO:0003677">
    <property type="term" value="F:DNA binding"/>
    <property type="evidence" value="ECO:0007669"/>
    <property type="project" value="UniProtKB-KW"/>
</dbReference>
<evidence type="ECO:0000256" key="4">
    <source>
        <dbReference type="ARBA" id="ARBA00023242"/>
    </source>
</evidence>
<feature type="compositionally biased region" description="Polar residues" evidence="5">
    <location>
        <begin position="107"/>
        <end position="120"/>
    </location>
</feature>
<dbReference type="InterPro" id="IPR036431">
    <property type="entry name" value="ARID_dom_sf"/>
</dbReference>
<feature type="non-terminal residue" evidence="7">
    <location>
        <position position="1"/>
    </location>
</feature>
<evidence type="ECO:0000313" key="7">
    <source>
        <dbReference type="EMBL" id="KAJ2848683.1"/>
    </source>
</evidence>
<comment type="caution">
    <text evidence="7">The sequence shown here is derived from an EMBL/GenBank/DDBJ whole genome shotgun (WGS) entry which is preliminary data.</text>
</comment>
<reference evidence="7" key="1">
    <citation type="submission" date="2022-07" db="EMBL/GenBank/DDBJ databases">
        <title>Phylogenomic reconstructions and comparative analyses of Kickxellomycotina fungi.</title>
        <authorList>
            <person name="Reynolds N.K."/>
            <person name="Stajich J.E."/>
            <person name="Barry K."/>
            <person name="Grigoriev I.V."/>
            <person name="Crous P."/>
            <person name="Smith M.E."/>
        </authorList>
    </citation>
    <scope>NUCLEOTIDE SEQUENCE</scope>
    <source>
        <strain evidence="7">NRRL 1566</strain>
    </source>
</reference>
<keyword evidence="2" id="KW-0238">DNA-binding</keyword>
<evidence type="ECO:0000256" key="5">
    <source>
        <dbReference type="SAM" id="MobiDB-lite"/>
    </source>
</evidence>
<feature type="region of interest" description="Disordered" evidence="5">
    <location>
        <begin position="92"/>
        <end position="123"/>
    </location>
</feature>
<dbReference type="GO" id="GO:0006357">
    <property type="term" value="P:regulation of transcription by RNA polymerase II"/>
    <property type="evidence" value="ECO:0007669"/>
    <property type="project" value="InterPro"/>
</dbReference>
<dbReference type="InterPro" id="IPR045147">
    <property type="entry name" value="ARI3A/B/C"/>
</dbReference>
<dbReference type="Gene3D" id="1.10.150.60">
    <property type="entry name" value="ARID DNA-binding domain"/>
    <property type="match status" value="1"/>
</dbReference>
<dbReference type="PANTHER" id="PTHR15348:SF0">
    <property type="entry name" value="PROTEIN DEAD RINGER"/>
    <property type="match status" value="1"/>
</dbReference>
<feature type="compositionally biased region" description="Polar residues" evidence="5">
    <location>
        <begin position="360"/>
        <end position="371"/>
    </location>
</feature>
<evidence type="ECO:0000256" key="3">
    <source>
        <dbReference type="ARBA" id="ARBA00023163"/>
    </source>
</evidence>